<reference evidence="2 3" key="1">
    <citation type="submission" date="2017-04" db="EMBL/GenBank/DDBJ databases">
        <authorList>
            <person name="Afonso C.L."/>
            <person name="Miller P.J."/>
            <person name="Scott M.A."/>
            <person name="Spackman E."/>
            <person name="Goraichik I."/>
            <person name="Dimitrov K.M."/>
            <person name="Suarez D.L."/>
            <person name="Swayne D.E."/>
        </authorList>
    </citation>
    <scope>NUCLEOTIDE SEQUENCE [LARGE SCALE GENOMIC DNA]</scope>
    <source>
        <strain evidence="2 3">11</strain>
    </source>
</reference>
<proteinExistence type="predicted"/>
<keyword evidence="3" id="KW-1185">Reference proteome</keyword>
<dbReference type="SUPFAM" id="SSF53850">
    <property type="entry name" value="Periplasmic binding protein-like II"/>
    <property type="match status" value="1"/>
</dbReference>
<dbReference type="InterPro" id="IPR050490">
    <property type="entry name" value="Bact_solute-bd_prot1"/>
</dbReference>
<sequence>MAKNIWGVISLKRYSWRQLCALTISLVMIMSMFAACSPSKPAEQGTKQEDGAKPLTFDEVPYPEAITYWAGLGNANTVLKDFSEMGAYQELEKITKTKVTFQHPPAGNGVQDQFNLMLASGTLPDVIEYTWSSVAKGPDQAIKDKRILRLNEWIEQYAPNLTKVLNDRPDLKKMITTDEGNIYVFPFLRPDEELLTFMGPVLRKDWLDKLGLEVPTSIEEWEKVLIAFRDGDPNGNGQKDEIPFLMRDMNVAFYGSYGVMDGFYQENNVVKYGPIEPGYKEFLTTFSRWYKEGLLDKDYATTDGKLQDAKMTGDILGSLVTYNGSGVGRYMSLMKEKDPNFKLVGTVYPTGIAGQKSLGQQDPPFQGVGAAISASVSNPEQIVKWLDYKYSEEGHMLFNFGVEGKSYTMKDGYPTYTEDVTNNPDGLPMAQALSKYMPVSWSGPFVQDKRYIEQYVSLPEQKEAMKNWLDADHSKILPPITPTSEESSTYASIMTDIDTYKSEMVNKFIMGAEPMENYDKFVETIKSMGIEEAIKIRQAGLDRYNKR</sequence>
<keyword evidence="1" id="KW-0732">Signal</keyword>
<accession>A0A1X7K889</accession>
<dbReference type="EMBL" id="FXAZ01000002">
    <property type="protein sequence ID" value="SMG37277.1"/>
    <property type="molecule type" value="Genomic_DNA"/>
</dbReference>
<dbReference type="PANTHER" id="PTHR43649:SF33">
    <property type="entry name" value="POLYGALACTURONAN_RHAMNOGALACTURONAN-BINDING PROTEIN YTCQ"/>
    <property type="match status" value="1"/>
</dbReference>
<name>A0A1X7K889_9BACL</name>
<evidence type="ECO:0000313" key="2">
    <source>
        <dbReference type="EMBL" id="SMG37277.1"/>
    </source>
</evidence>
<dbReference type="AlphaFoldDB" id="A0A1X7K889"/>
<dbReference type="STRING" id="1852522.SAMN06295960_2205"/>
<dbReference type="PANTHER" id="PTHR43649">
    <property type="entry name" value="ARABINOSE-BINDING PROTEIN-RELATED"/>
    <property type="match status" value="1"/>
</dbReference>
<protein>
    <submittedName>
        <fullName evidence="2">Carbohydrate ABC transporter substrate-binding protein, CUT1 family</fullName>
    </submittedName>
</protein>
<gene>
    <name evidence="2" type="ORF">SAMN06295960_2205</name>
</gene>
<organism evidence="2 3">
    <name type="scientific">Paenibacillus aquistagni</name>
    <dbReference type="NCBI Taxonomy" id="1852522"/>
    <lineage>
        <taxon>Bacteria</taxon>
        <taxon>Bacillati</taxon>
        <taxon>Bacillota</taxon>
        <taxon>Bacilli</taxon>
        <taxon>Bacillales</taxon>
        <taxon>Paenibacillaceae</taxon>
        <taxon>Paenibacillus</taxon>
    </lineage>
</organism>
<evidence type="ECO:0000256" key="1">
    <source>
        <dbReference type="ARBA" id="ARBA00022729"/>
    </source>
</evidence>
<dbReference type="Proteomes" id="UP000193834">
    <property type="component" value="Unassembled WGS sequence"/>
</dbReference>
<dbReference type="Gene3D" id="3.40.190.10">
    <property type="entry name" value="Periplasmic binding protein-like II"/>
    <property type="match status" value="2"/>
</dbReference>
<evidence type="ECO:0000313" key="3">
    <source>
        <dbReference type="Proteomes" id="UP000193834"/>
    </source>
</evidence>